<feature type="compositionally biased region" description="Polar residues" evidence="1">
    <location>
        <begin position="488"/>
        <end position="500"/>
    </location>
</feature>
<feature type="compositionally biased region" description="Low complexity" evidence="1">
    <location>
        <begin position="1408"/>
        <end position="1421"/>
    </location>
</feature>
<feature type="compositionally biased region" description="Polar residues" evidence="1">
    <location>
        <begin position="630"/>
        <end position="641"/>
    </location>
</feature>
<feature type="compositionally biased region" description="Polar residues" evidence="1">
    <location>
        <begin position="1423"/>
        <end position="1437"/>
    </location>
</feature>
<feature type="region of interest" description="Disordered" evidence="1">
    <location>
        <begin position="398"/>
        <end position="441"/>
    </location>
</feature>
<accession>A0A8A3PK40</accession>
<dbReference type="EMBL" id="CP063409">
    <property type="protein sequence ID" value="QSZ35359.1"/>
    <property type="molecule type" value="Genomic_DNA"/>
</dbReference>
<feature type="region of interest" description="Disordered" evidence="1">
    <location>
        <begin position="1352"/>
        <end position="1437"/>
    </location>
</feature>
<feature type="compositionally biased region" description="Basic and acidic residues" evidence="1">
    <location>
        <begin position="1389"/>
        <end position="1398"/>
    </location>
</feature>
<proteinExistence type="predicted"/>
<feature type="compositionally biased region" description="Polar residues" evidence="1">
    <location>
        <begin position="834"/>
        <end position="843"/>
    </location>
</feature>
<feature type="compositionally biased region" description="Basic and acidic residues" evidence="1">
    <location>
        <begin position="844"/>
        <end position="853"/>
    </location>
</feature>
<dbReference type="OrthoDB" id="3557174at2759"/>
<feature type="compositionally biased region" description="Polar residues" evidence="1">
    <location>
        <begin position="1162"/>
        <end position="1175"/>
    </location>
</feature>
<sequence length="1560" mass="172146">MPPGRGSKRASQGSELEQCVAKLCEELNRTSNTQGREEMNGDIVELLCEALRSAKAQDTITATAVCGLLAALEDQDGLLCRSLDTKTFSAILNLILQGEHCREGERTLVLLANELFQQSPSQNASGQVLLDIAKVVDVGRLIEYFIDSSMPTGIRRWVGIIMLQLLRGPEAVFEQFQHTPEDTRRSIGPLVLNEGNEILRLICGQLVRDLLNSDILPEELWPVGTDKKDYDNFPTELQSRSSWKTQFQEWVDGRWSENPSQTPQQILYYSQSVVTIPPGRLGKLGNIIEMVLEDGYILLLKTSTKEDLDQILQVPCSSIYRVSVIDNSILANGEEIHDVAIEIKDDPEIPCCLNSRPTTLQQLCLSTASSIEDLMNDLLKVCPYAEFSNDRVHVSQAEDGIEVQGKGSSPEAASRDRLSEEDEPQHVMSDPSPFEDEESNTDFKFDSDVQTELLQDQAEDNRSPQVFGELEASQQNPKQKKTTKLDSPENNGIRNFSDPSTMPVDQETLPSSDEVAESGGEVPKPNDQALLSRQKDKSRSQVSHSMSVNRDLPTKSGKASTLSATDRGDVSVSIPKAREAPMPCTRPSTSQAKQSQPNRNADLSANKVLKKYSVKPKPPIAISKGKVESTGPNVPAKTTTNLKEKEGSDQVTVPAEAKSIYDLPANEDDRVTAKKASRNNKGPQKKVGVSQQKGKANNKGRGKNTKTYRKAKPTPMEVEEPILAKRGSQRAAAGKAKVNMSKINDDLEDIEDDLSDVEDSGPAQPNVSRKRKNVEQPAESDILEAKTVALLEPALEKDETAFDIQQQDAQDLSLIVNDFLLDPFEPEALYSASPPASKNQQDYSQERPDESSRKTAAVNFASQLDGLLSDEPVGANKETETNTLRKGTYKEGLPSIVPPPKLGKLKQIISGVKSAVIQKDIPEELVQRTQNDNGHHSQVGDAKGVKLGEEMFYKPEAQQTENVAPVVSCEMQAEENRNVGMADAVEDVPGMKLSLGAAEKENDNLLVATQVDSVLVIHSHPLGRFSRSSKQEVIHKPVTTKAIASDVHQPGLESSPPALPLPDVNTVEEKKRKVAAEVAVPSKRRRSIATKSLDDAPISRPGLHSHTKAFLESSASKSGVLLDDRSTRKPNLIHFGSKGAQNQGSSSTSKPVPERDLELPITTLNMAKKNPQNTVKSKRRRDNSQEEEEGLFVSQSPPKKRLSISPPDQVSKEVTPMLIGDNSRMAPVVLKSSSQGSRVDEFGSPLAQHPIPSIGQTLKFKQRAPAPEFGQLEPQTLDYQRDVPAIAVEPPEHGVNDIADVFGPPVKILSIAKARPAPPGESSIRYVPHTKTQYGTYEGVLTTDNIQEETVLPDPFLEDVNRKSSGFTERLRARQTDSKSKSDGGSNDRFSDPDKTLIEHQQTTRELSSSSRLTSNSSFQSGDFPNTPTQESSPNRQWSLAVRPHYEGYADTVHKIADEMVIRLSNEEDASKLIVRQYNENATALLEHFSGERNKEIISIRQQIEDKKQELIRMYSEANHVMTQTEKDVKTAPMNDFNQEWQEEQENILREIKGRRQTSR</sequence>
<feature type="compositionally biased region" description="Low complexity" evidence="1">
    <location>
        <begin position="681"/>
        <end position="695"/>
    </location>
</feature>
<feature type="compositionally biased region" description="Acidic residues" evidence="1">
    <location>
        <begin position="746"/>
        <end position="759"/>
    </location>
</feature>
<evidence type="ECO:0000256" key="1">
    <source>
        <dbReference type="SAM" id="MobiDB-lite"/>
    </source>
</evidence>
<feature type="region of interest" description="Disordered" evidence="1">
    <location>
        <begin position="828"/>
        <end position="897"/>
    </location>
</feature>
<feature type="compositionally biased region" description="Polar residues" evidence="1">
    <location>
        <begin position="1139"/>
        <end position="1150"/>
    </location>
</feature>
<name>A0A8A3PK40_9HELO</name>
<feature type="compositionally biased region" description="Basic and acidic residues" evidence="1">
    <location>
        <begin position="1369"/>
        <end position="1382"/>
    </location>
</feature>
<evidence type="ECO:0000313" key="3">
    <source>
        <dbReference type="Proteomes" id="UP000672032"/>
    </source>
</evidence>
<feature type="compositionally biased region" description="Polar residues" evidence="1">
    <location>
        <begin position="586"/>
        <end position="603"/>
    </location>
</feature>
<reference evidence="2" key="1">
    <citation type="submission" date="2020-10" db="EMBL/GenBank/DDBJ databases">
        <title>Genome Sequence of Monilinia vaccinii-corymbosi Sheds Light on Mummy Berry Disease Infection of Blueberry and Mating Type.</title>
        <authorList>
            <person name="Yow A.G."/>
            <person name="Zhang Y."/>
            <person name="Bansal K."/>
            <person name="Eacker S.M."/>
            <person name="Sullivan S."/>
            <person name="Liachko I."/>
            <person name="Cubeta M.A."/>
            <person name="Rollins J.A."/>
            <person name="Ashrafi H."/>
        </authorList>
    </citation>
    <scope>NUCLEOTIDE SEQUENCE</scope>
    <source>
        <strain evidence="2">RL-1</strain>
    </source>
</reference>
<feature type="region of interest" description="Disordered" evidence="1">
    <location>
        <begin position="469"/>
        <end position="779"/>
    </location>
</feature>
<feature type="region of interest" description="Disordered" evidence="1">
    <location>
        <begin position="1131"/>
        <end position="1208"/>
    </location>
</feature>
<organism evidence="2 3">
    <name type="scientific">Monilinia vaccinii-corymbosi</name>
    <dbReference type="NCBI Taxonomy" id="61207"/>
    <lineage>
        <taxon>Eukaryota</taxon>
        <taxon>Fungi</taxon>
        <taxon>Dikarya</taxon>
        <taxon>Ascomycota</taxon>
        <taxon>Pezizomycotina</taxon>
        <taxon>Leotiomycetes</taxon>
        <taxon>Helotiales</taxon>
        <taxon>Sclerotiniaceae</taxon>
        <taxon>Monilinia</taxon>
    </lineage>
</organism>
<feature type="compositionally biased region" description="Basic residues" evidence="1">
    <location>
        <begin position="696"/>
        <end position="712"/>
    </location>
</feature>
<evidence type="ECO:0000313" key="2">
    <source>
        <dbReference type="EMBL" id="QSZ35359.1"/>
    </source>
</evidence>
<feature type="region of interest" description="Disordered" evidence="1">
    <location>
        <begin position="1044"/>
        <end position="1102"/>
    </location>
</feature>
<gene>
    <name evidence="2" type="ORF">DSL72_008229</name>
</gene>
<dbReference type="Proteomes" id="UP000672032">
    <property type="component" value="Chromosome 5"/>
</dbReference>
<protein>
    <submittedName>
        <fullName evidence="2">Uncharacterized protein</fullName>
    </submittedName>
</protein>
<keyword evidence="3" id="KW-1185">Reference proteome</keyword>